<dbReference type="Proteomes" id="UP000483078">
    <property type="component" value="Unassembled WGS sequence"/>
</dbReference>
<evidence type="ECO:0000313" key="10">
    <source>
        <dbReference type="EMBL" id="MTJ05570.1"/>
    </source>
</evidence>
<organism evidence="10 11">
    <name type="scientific">Sediminimonas qiaohouensis</name>
    <dbReference type="NCBI Taxonomy" id="552061"/>
    <lineage>
        <taxon>Bacteria</taxon>
        <taxon>Pseudomonadati</taxon>
        <taxon>Pseudomonadota</taxon>
        <taxon>Alphaproteobacteria</taxon>
        <taxon>Rhodobacterales</taxon>
        <taxon>Roseobacteraceae</taxon>
        <taxon>Sediminimonas</taxon>
    </lineage>
</organism>
<comment type="cofactor">
    <cofactor evidence="1">
        <name>heme c</name>
        <dbReference type="ChEBI" id="CHEBI:61717"/>
    </cofactor>
</comment>
<dbReference type="Gene3D" id="1.10.760.10">
    <property type="entry name" value="Cytochrome c-like domain"/>
    <property type="match status" value="1"/>
</dbReference>
<dbReference type="PRINTS" id="PR00605">
    <property type="entry name" value="CYTCHROMECIC"/>
</dbReference>
<keyword evidence="2" id="KW-0813">Transport</keyword>
<dbReference type="Pfam" id="PF00034">
    <property type="entry name" value="Cytochrom_C"/>
    <property type="match status" value="1"/>
</dbReference>
<evidence type="ECO:0000313" key="11">
    <source>
        <dbReference type="Proteomes" id="UP000483078"/>
    </source>
</evidence>
<dbReference type="InterPro" id="IPR051459">
    <property type="entry name" value="Cytochrome_c-type_DH"/>
</dbReference>
<gene>
    <name evidence="10" type="ORF">FH759_12860</name>
</gene>
<dbReference type="PANTHER" id="PTHR35008">
    <property type="entry name" value="BLL4482 PROTEIN-RELATED"/>
    <property type="match status" value="1"/>
</dbReference>
<evidence type="ECO:0000256" key="5">
    <source>
        <dbReference type="ARBA" id="ARBA00022723"/>
    </source>
</evidence>
<evidence type="ECO:0000256" key="7">
    <source>
        <dbReference type="ARBA" id="ARBA00023004"/>
    </source>
</evidence>
<keyword evidence="5 8" id="KW-0479">Metal-binding</keyword>
<dbReference type="GO" id="GO:0009055">
    <property type="term" value="F:electron transfer activity"/>
    <property type="evidence" value="ECO:0007669"/>
    <property type="project" value="InterPro"/>
</dbReference>
<keyword evidence="7 8" id="KW-0408">Iron</keyword>
<keyword evidence="3 8" id="KW-0349">Heme</keyword>
<evidence type="ECO:0000256" key="2">
    <source>
        <dbReference type="ARBA" id="ARBA00022448"/>
    </source>
</evidence>
<protein>
    <submittedName>
        <fullName evidence="10">Cytochrome c</fullName>
    </submittedName>
</protein>
<accession>A0A7C9HBY2</accession>
<dbReference type="SUPFAM" id="SSF46626">
    <property type="entry name" value="Cytochrome c"/>
    <property type="match status" value="1"/>
</dbReference>
<dbReference type="InterPro" id="IPR008168">
    <property type="entry name" value="Cyt_C_IC"/>
</dbReference>
<feature type="domain" description="Cytochrome c" evidence="9">
    <location>
        <begin position="36"/>
        <end position="138"/>
    </location>
</feature>
<keyword evidence="6" id="KW-0249">Electron transport</keyword>
<dbReference type="PROSITE" id="PS51007">
    <property type="entry name" value="CYTC"/>
    <property type="match status" value="1"/>
</dbReference>
<dbReference type="InterPro" id="IPR009056">
    <property type="entry name" value="Cyt_c-like_dom"/>
</dbReference>
<sequence length="154" mass="16608">MKLIALSLALGAAVAAGLMLFWPDTTARPDMRIAAADLAQGETLYSENCASCHGANLEGQENWRQPGADGILPAPPHDETGHTWHHDDAMLFDYTKQGGQALMQARGVTDFQSGMPGFGDKLSDPEIRDILAYIKSTWPEKIRRAQSGRSAQGG</sequence>
<comment type="caution">
    <text evidence="10">The sequence shown here is derived from an EMBL/GenBank/DDBJ whole genome shotgun (WGS) entry which is preliminary data.</text>
</comment>
<dbReference type="AlphaFoldDB" id="A0A7C9HBY2"/>
<evidence type="ECO:0000256" key="3">
    <source>
        <dbReference type="ARBA" id="ARBA00022617"/>
    </source>
</evidence>
<evidence type="ECO:0000256" key="8">
    <source>
        <dbReference type="PROSITE-ProRule" id="PRU00433"/>
    </source>
</evidence>
<dbReference type="PANTHER" id="PTHR35008:SF4">
    <property type="entry name" value="BLL4482 PROTEIN"/>
    <property type="match status" value="1"/>
</dbReference>
<reference evidence="10 11" key="1">
    <citation type="submission" date="2019-06" db="EMBL/GenBank/DDBJ databases">
        <title>Enrichment of Autotrophic Halophilic Microorganisms from Red Sea Brine Pool Using Microbial Electrosynthesis System.</title>
        <authorList>
            <person name="Alqahtani M.F."/>
            <person name="Bajracharya S."/>
            <person name="Katuri K.P."/>
            <person name="Ali M."/>
            <person name="Saikaly P.E."/>
        </authorList>
    </citation>
    <scope>NUCLEOTIDE SEQUENCE [LARGE SCALE GENOMIC DNA]</scope>
    <source>
        <strain evidence="10">MES6</strain>
    </source>
</reference>
<dbReference type="RefSeq" id="WP_273250375.1">
    <property type="nucleotide sequence ID" value="NZ_VENJ01000019.1"/>
</dbReference>
<dbReference type="EMBL" id="VENJ01000019">
    <property type="protein sequence ID" value="MTJ05570.1"/>
    <property type="molecule type" value="Genomic_DNA"/>
</dbReference>
<dbReference type="GO" id="GO:0005506">
    <property type="term" value="F:iron ion binding"/>
    <property type="evidence" value="ECO:0007669"/>
    <property type="project" value="InterPro"/>
</dbReference>
<dbReference type="InterPro" id="IPR036909">
    <property type="entry name" value="Cyt_c-like_dom_sf"/>
</dbReference>
<proteinExistence type="predicted"/>
<name>A0A7C9HBY2_9RHOB</name>
<evidence type="ECO:0000259" key="9">
    <source>
        <dbReference type="PROSITE" id="PS51007"/>
    </source>
</evidence>
<evidence type="ECO:0000256" key="4">
    <source>
        <dbReference type="ARBA" id="ARBA00022660"/>
    </source>
</evidence>
<keyword evidence="4" id="KW-0679">Respiratory chain</keyword>
<evidence type="ECO:0000256" key="6">
    <source>
        <dbReference type="ARBA" id="ARBA00022982"/>
    </source>
</evidence>
<evidence type="ECO:0000256" key="1">
    <source>
        <dbReference type="ARBA" id="ARBA00001926"/>
    </source>
</evidence>
<dbReference type="GO" id="GO:0020037">
    <property type="term" value="F:heme binding"/>
    <property type="evidence" value="ECO:0007669"/>
    <property type="project" value="InterPro"/>
</dbReference>